<name>A0A8U0WGJ0_9MUSC</name>
<protein>
    <submittedName>
        <fullName evidence="3">Uncharacterized protein</fullName>
    </submittedName>
</protein>
<feature type="compositionally biased region" description="Polar residues" evidence="1">
    <location>
        <begin position="1320"/>
        <end position="1342"/>
    </location>
</feature>
<feature type="region of interest" description="Disordered" evidence="1">
    <location>
        <begin position="1489"/>
        <end position="1583"/>
    </location>
</feature>
<accession>A0A8U0WGJ0</accession>
<feature type="compositionally biased region" description="Basic and acidic residues" evidence="1">
    <location>
        <begin position="1526"/>
        <end position="1557"/>
    </location>
</feature>
<feature type="region of interest" description="Disordered" evidence="1">
    <location>
        <begin position="1652"/>
        <end position="1710"/>
    </location>
</feature>
<feature type="compositionally biased region" description="Basic residues" evidence="1">
    <location>
        <begin position="125"/>
        <end position="140"/>
    </location>
</feature>
<feature type="compositionally biased region" description="Basic and acidic residues" evidence="1">
    <location>
        <begin position="2199"/>
        <end position="2212"/>
    </location>
</feature>
<proteinExistence type="predicted"/>
<dbReference type="KEGG" id="gfs:119634106"/>
<feature type="non-terminal residue" evidence="3">
    <location>
        <position position="3019"/>
    </location>
</feature>
<dbReference type="RefSeq" id="XP_037883979.1">
    <property type="nucleotide sequence ID" value="XM_038028051.1"/>
</dbReference>
<feature type="compositionally biased region" description="Low complexity" evidence="1">
    <location>
        <begin position="2279"/>
        <end position="2288"/>
    </location>
</feature>
<feature type="compositionally biased region" description="Basic and acidic residues" evidence="1">
    <location>
        <begin position="1566"/>
        <end position="1576"/>
    </location>
</feature>
<dbReference type="GeneID" id="119634106"/>
<feature type="region of interest" description="Disordered" evidence="1">
    <location>
        <begin position="2165"/>
        <end position="2193"/>
    </location>
</feature>
<feature type="compositionally biased region" description="Low complexity" evidence="1">
    <location>
        <begin position="2034"/>
        <end position="2046"/>
    </location>
</feature>
<feature type="compositionally biased region" description="Low complexity" evidence="1">
    <location>
        <begin position="32"/>
        <end position="66"/>
    </location>
</feature>
<feature type="region of interest" description="Disordered" evidence="1">
    <location>
        <begin position="110"/>
        <end position="148"/>
    </location>
</feature>
<feature type="compositionally biased region" description="Polar residues" evidence="1">
    <location>
        <begin position="2099"/>
        <end position="2109"/>
    </location>
</feature>
<feature type="compositionally biased region" description="Basic and acidic residues" evidence="1">
    <location>
        <begin position="1698"/>
        <end position="1710"/>
    </location>
</feature>
<feature type="region of interest" description="Disordered" evidence="1">
    <location>
        <begin position="1748"/>
        <end position="1774"/>
    </location>
</feature>
<evidence type="ECO:0000256" key="1">
    <source>
        <dbReference type="SAM" id="MobiDB-lite"/>
    </source>
</evidence>
<feature type="region of interest" description="Disordered" evidence="1">
    <location>
        <begin position="2274"/>
        <end position="2306"/>
    </location>
</feature>
<feature type="compositionally biased region" description="Polar residues" evidence="1">
    <location>
        <begin position="2074"/>
        <end position="2083"/>
    </location>
</feature>
<feature type="region of interest" description="Disordered" evidence="1">
    <location>
        <begin position="382"/>
        <end position="405"/>
    </location>
</feature>
<feature type="compositionally biased region" description="Low complexity" evidence="1">
    <location>
        <begin position="110"/>
        <end position="124"/>
    </location>
</feature>
<sequence>MEAMDIDSAAITIPVIDTSSIGTNAVSVNQSNNNANRLHNSGSSSSSISSNSSGYGGSTTTTPTNNYESQSAPTTPVAIAEPLPNTTIATVTPFINEAVQTKVFNQLQEQQQTLQQHMPHLQKQQLHHHHHYHHQYKQHHSPAPQPTRQQYYNAYDYHQQQTHNLAPTQAVGASPSFAVGSGVESYDNMLSYAGAASYKKSSEINYEREANLKSTQTLYDNKTMANGQQQQQQQQHQQQFVGISNIQEKQGHFLNQRSSNISLISNTNTNNSHKPQAAATPFYAQPFAQQYGCSSYYDNFHTKVPMTLSEYHENYDQSYQQHKFYAAAKTQIKEAAGLTKPYATGSHTAQSFYNSNTTNHALTPPAYDKYLYSPNSLSAGGYNTNRVGNETPPEAKAYRKNSGNSSGWQWPLDNVIANSRPLPPSSALQQPPMPNVGHIPTATVAPTHAASYLASNPTSLQREATYYYRNTTAAYQSPSLVHPNYQPQPYMSPPSANRNLWHTSHALHNERLSHAVPQNGSDATGPSHVTMHTTPYFPTNTSIVSNNRQSCCSQGFSPQNCYYPSRLTVPPPPPTALRSATTYMPSQQASSQHLTSLGSSCKYGSVQDFTVSNKVKNPTDLFIGPTNYETQPSHGLHAHNYNYSSSVNGNFFSPSNHHQSTLTTGFNGPAMTQNQSVHPNDLNFPPNNFSNYLSNPLNRDTSYMNNHNMEIPQPTFGSTSAKSALLDYRKHLQTPSQSQHQPQPLVTDDYYLNASRDHNQSANSSKALGNGETSLFQFDIEQQGTVNITFNPSNEVASPYVSEDKTSCDDVNKNLSLRDFIANWNDDEEDCAANDQIMANNSNHFVTKPTESADSHITIPQELENSKKPPPGKSVNEEKKSPDNGLLLGNITTDLDATNQYVNLPDIIIDIEKSTNTINNLHPDNSKLQLNLDNFDVEQELDQLQLRKYGNSTHDTESTMAFSENCDVALTEKATHLKVNDNEQHLSKDLSVNTREVTHTVLSPALTRPLSNDIEHSVEQQFLNDIESYDGSNSHHSNESAFEKEYETFINRISSEIIAKEFKRQDASDQEFEQNVKDFSKFHKRKRKLKQVEDEDMKEEQISKQQKIHPQPETENNSNFPQVYTRKSRFRKSRKNILYRKRKPSSIFYRLMHPLKRSFHFHNTKPSIRHYLNELTDKNLPLTKKKSPKPLSLGAVKTRNKPNSLKILCIMAINTDKFRATLVKSANSKLNEMTVPLSENVQNSFDSVYQSETINSYAVDEEHICTDPHCETCEVIKSLMEPQSYEFDVQTSQNLSDSVHNCDIEPIDLSSESCFRESLKTNPQIPNGNENSTNQNSQNFSESNTIAELTEANIRSEVHEPIIETQNLVKINNATGNTSNFLGLNEDHDHEVAEDEKQPELSYLPYKIEQGIKDEKSEVTDEHSALLSEIGISKGEGVTEEPICKKNQQTRTKYYQATSFLNLDKKLQSSDGSNKSSFEECKTSAANAENNQTSFANNKGDVISTTNLKSPSLHEQGITSQSFDAPNKKLYEPEHSQDSYQFVREKDSKKTQQKLEDNIAASNYCKDGENSKDKESNGSLNHRSPLRISNVCVYQVEKQHFNLHLERIEESEKMSSFNESEHNTSKVANDYCDSRLRIPDHRMENYEKIVDNTNEEMESESDSEQTNSDTESESSTSRTSDSENDSSCSSVSSSDTCQRIHDHQVVPRDESVKKQFANGEKDQTQVALIKSGKYSDTHPEVEIHSEADIKAENNDEPSNIVTPKEYNLSHPIENDDDSIVSDAIDDNAKLPIIIDHPGSLEDMEEKDDNDGINVTVGGRENLCHSNESNCNHSPYAAIRAEDSNQKLINENEINDCKESDNELNFESNNEQLNIITIKEGNLPQYVKRESDFLSRVRSVDLIQDNIMSYSESEALKFQTIKEDTLPQPIKNDDDRLSACDALYNEGNILIKDKLSKDWEIESDDDESYANNMSRSMKSPDNASLRNSIHNQDVLENKSPRPVDEPMHNESIYTESKWNECQKNNLCQSVVSNDDSNQNQQCNEQQNTTTHLRSENGIEYETTSSRVSISPAHVSKQSYATCEQNKPENVLENTERESNKTMGAKTNSQANYEKVNSHNCDKINIDASSDFNLLQCGKNYNDSTACVSVYNEKTCQSLTKECDLLTSNDSNEESESESSSEYSSSDEEEDVETANKDLNDHKTFSHDLPEDTNSKSNNTDCQNVILKGDCAQHSIENEEVKSPNILLQTIEINGKSLRDINAKEIENEGRGKALKFNNYDDASSDVSSHGDSKSFPSPKENETLQEQVENVTSLADKWEESESRENKLNASAFIESEKDREEVCVHFSEKYQNNTKFGESFRDTTEYAKDLQEQCNIQSQVSYAEMPSKEMPEMAKASVLFRDHIQEDHNEILSYSTETEKNMTLKILNNDLLDEISLPQVKPILKAADELRNIVGCNEVSENISKVSREQDHAMKNEDETSVMELTDIINARKANLVEIRKELLSDDGNEAIEQNLRTRNESDTGLQCKDKETNETISKWKNSEKNGGTQLHTYIKSGNEFSLSQNADRSRFALSEEKTTNHKNENENKSQDNASTVINLGHLLQDNNRGQEDSGSNESMIEDFRGFSEEKCFEEESQDFRGFDDKTSSNSIHTMNLDENAALSNSSESTVSSSRSFHSIYATKFLHSNFKTSISSEINELEALEKELSHRDWNLQNDEDQEKHMKNEINSQLIVNDNDMENIKKILQGDEIAPNESEQTNADTAFVSKLSDLCRAALNSSLHLPNVCTTIESNPIDDENEVENDSKEMLLNRELTVEEALADMYRQAGILSDSEDSANEQELGDESRDLDDKTTETQDVILINLQEILNSDNDIYVLQCDLNENILNIMETSNTSSPIQEHQQTEHIDENNAERVDTLLAATQNESEIHIISSDSECEEVILLSDEGETETIPFITDHNLLDENVSLIHHEEIVPDNYKEFLREEFFKYLHEKYVQKNISKYYHANRILRKYKKRYSK</sequence>
<dbReference type="Proteomes" id="UP000092443">
    <property type="component" value="Unplaced"/>
</dbReference>
<feature type="region of interest" description="Disordered" evidence="1">
    <location>
        <begin position="2199"/>
        <end position="2218"/>
    </location>
</feature>
<feature type="region of interest" description="Disordered" evidence="1">
    <location>
        <begin position="2034"/>
        <end position="2109"/>
    </location>
</feature>
<feature type="region of interest" description="Disordered" evidence="1">
    <location>
        <begin position="861"/>
        <end position="885"/>
    </location>
</feature>
<feature type="compositionally biased region" description="Acidic residues" evidence="1">
    <location>
        <begin position="2169"/>
        <end position="2191"/>
    </location>
</feature>
<feature type="compositionally biased region" description="Acidic residues" evidence="1">
    <location>
        <begin position="2833"/>
        <end position="2844"/>
    </location>
</feature>
<evidence type="ECO:0000313" key="2">
    <source>
        <dbReference type="Proteomes" id="UP000092443"/>
    </source>
</evidence>
<feature type="compositionally biased region" description="Polar residues" evidence="1">
    <location>
        <begin position="1969"/>
        <end position="1990"/>
    </location>
</feature>
<feature type="compositionally biased region" description="Basic and acidic residues" evidence="1">
    <location>
        <begin position="1992"/>
        <end position="2007"/>
    </location>
</feature>
<feature type="region of interest" description="Disordered" evidence="1">
    <location>
        <begin position="1969"/>
        <end position="2007"/>
    </location>
</feature>
<feature type="region of interest" description="Disordered" evidence="1">
    <location>
        <begin position="32"/>
        <end position="74"/>
    </location>
</feature>
<evidence type="ECO:0000313" key="3">
    <source>
        <dbReference type="RefSeq" id="XP_037883979.1"/>
    </source>
</evidence>
<reference evidence="3" key="1">
    <citation type="submission" date="2025-08" db="UniProtKB">
        <authorList>
            <consortium name="RefSeq"/>
        </authorList>
    </citation>
    <scope>IDENTIFICATION</scope>
    <source>
        <tissue evidence="3">Whole body pupa</tissue>
    </source>
</reference>
<feature type="compositionally biased region" description="Acidic residues" evidence="1">
    <location>
        <begin position="1653"/>
        <end position="1663"/>
    </location>
</feature>
<feature type="region of interest" description="Disordered" evidence="1">
    <location>
        <begin position="2829"/>
        <end position="2852"/>
    </location>
</feature>
<feature type="region of interest" description="Disordered" evidence="1">
    <location>
        <begin position="1319"/>
        <end position="1342"/>
    </location>
</feature>
<gene>
    <name evidence="3" type="primary">LOC119634106</name>
</gene>
<keyword evidence="2" id="KW-1185">Reference proteome</keyword>
<organism evidence="2 3">
    <name type="scientific">Glossina fuscipes</name>
    <dbReference type="NCBI Taxonomy" id="7396"/>
    <lineage>
        <taxon>Eukaryota</taxon>
        <taxon>Metazoa</taxon>
        <taxon>Ecdysozoa</taxon>
        <taxon>Arthropoda</taxon>
        <taxon>Hexapoda</taxon>
        <taxon>Insecta</taxon>
        <taxon>Pterygota</taxon>
        <taxon>Neoptera</taxon>
        <taxon>Endopterygota</taxon>
        <taxon>Diptera</taxon>
        <taxon>Brachycera</taxon>
        <taxon>Muscomorpha</taxon>
        <taxon>Hippoboscoidea</taxon>
        <taxon>Glossinidae</taxon>
        <taxon>Glossina</taxon>
    </lineage>
</organism>
<feature type="compositionally biased region" description="Low complexity" evidence="1">
    <location>
        <begin position="1664"/>
        <end position="1696"/>
    </location>
</feature>
<feature type="compositionally biased region" description="Polar residues" evidence="1">
    <location>
        <begin position="1489"/>
        <end position="1510"/>
    </location>
</feature>